<evidence type="ECO:0000256" key="1">
    <source>
        <dbReference type="SAM" id="Phobius"/>
    </source>
</evidence>
<dbReference type="RefSeq" id="WP_254760740.1">
    <property type="nucleotide sequence ID" value="NZ_JANCLT010000015.1"/>
</dbReference>
<keyword evidence="1" id="KW-0472">Membrane</keyword>
<gene>
    <name evidence="2" type="ORF">NK662_20040</name>
</gene>
<feature type="transmembrane region" description="Helical" evidence="1">
    <location>
        <begin position="29"/>
        <end position="61"/>
    </location>
</feature>
<dbReference type="EMBL" id="JANCLT010000015">
    <property type="protein sequence ID" value="MCP8970813.1"/>
    <property type="molecule type" value="Genomic_DNA"/>
</dbReference>
<feature type="transmembrane region" description="Helical" evidence="1">
    <location>
        <begin position="7"/>
        <end position="23"/>
    </location>
</feature>
<reference evidence="2" key="1">
    <citation type="submission" date="2022-07" db="EMBL/GenBank/DDBJ databases">
        <authorList>
            <person name="Li W.-J."/>
            <person name="Deng Q.-Q."/>
        </authorList>
    </citation>
    <scope>NUCLEOTIDE SEQUENCE</scope>
    <source>
        <strain evidence="2">SYSU M60031</strain>
    </source>
</reference>
<keyword evidence="3" id="KW-1185">Reference proteome</keyword>
<proteinExistence type="predicted"/>
<comment type="caution">
    <text evidence="2">The sequence shown here is derived from an EMBL/GenBank/DDBJ whole genome shotgun (WGS) entry which is preliminary data.</text>
</comment>
<evidence type="ECO:0000313" key="2">
    <source>
        <dbReference type="EMBL" id="MCP8970813.1"/>
    </source>
</evidence>
<sequence>MYLIETIMIAMVCGLVPAVVGLLKEEFELGIYSFVLTLVSGIIFTYYATVPVAALCILFIYKRTYKKPVLAQVIPFTVADEESPRA</sequence>
<organism evidence="2 3">
    <name type="scientific">Ectobacillus ponti</name>
    <dbReference type="NCBI Taxonomy" id="2961894"/>
    <lineage>
        <taxon>Bacteria</taxon>
        <taxon>Bacillati</taxon>
        <taxon>Bacillota</taxon>
        <taxon>Bacilli</taxon>
        <taxon>Bacillales</taxon>
        <taxon>Bacillaceae</taxon>
        <taxon>Ectobacillus</taxon>
    </lineage>
</organism>
<keyword evidence="1" id="KW-1133">Transmembrane helix</keyword>
<dbReference type="AlphaFoldDB" id="A0AA42BUS2"/>
<evidence type="ECO:0000313" key="3">
    <source>
        <dbReference type="Proteomes" id="UP001156102"/>
    </source>
</evidence>
<dbReference type="Proteomes" id="UP001156102">
    <property type="component" value="Unassembled WGS sequence"/>
</dbReference>
<protein>
    <submittedName>
        <fullName evidence="2">Uncharacterized protein</fullName>
    </submittedName>
</protein>
<keyword evidence="1" id="KW-0812">Transmembrane</keyword>
<name>A0AA42BUS2_9BACI</name>
<accession>A0AA42BUS2</accession>